<dbReference type="InterPro" id="IPR051012">
    <property type="entry name" value="CellSynth/LPSAsmb/PSIAsmb"/>
</dbReference>
<keyword evidence="2 3" id="KW-0802">TPR repeat</keyword>
<evidence type="ECO:0000259" key="5">
    <source>
        <dbReference type="Pfam" id="PF04471"/>
    </source>
</evidence>
<keyword evidence="4" id="KW-1133">Transmembrane helix</keyword>
<dbReference type="InterPro" id="IPR011335">
    <property type="entry name" value="Restrct_endonuc-II-like"/>
</dbReference>
<keyword evidence="1" id="KW-0677">Repeat</keyword>
<dbReference type="InterPro" id="IPR019734">
    <property type="entry name" value="TPR_rpt"/>
</dbReference>
<feature type="repeat" description="TPR" evidence="3">
    <location>
        <begin position="135"/>
        <end position="168"/>
    </location>
</feature>
<organism evidence="6">
    <name type="scientific">Gracilinema caldarium</name>
    <dbReference type="NCBI Taxonomy" id="215591"/>
    <lineage>
        <taxon>Bacteria</taxon>
        <taxon>Pseudomonadati</taxon>
        <taxon>Spirochaetota</taxon>
        <taxon>Spirochaetia</taxon>
        <taxon>Spirochaetales</taxon>
        <taxon>Breznakiellaceae</taxon>
        <taxon>Gracilinema</taxon>
    </lineage>
</organism>
<dbReference type="SUPFAM" id="SSF52980">
    <property type="entry name" value="Restriction endonuclease-like"/>
    <property type="match status" value="1"/>
</dbReference>
<comment type="caution">
    <text evidence="6">The sequence shown here is derived from an EMBL/GenBank/DDBJ whole genome shotgun (WGS) entry which is preliminary data.</text>
</comment>
<keyword evidence="4" id="KW-0812">Transmembrane</keyword>
<dbReference type="SMART" id="SM00028">
    <property type="entry name" value="TPR"/>
    <property type="match status" value="5"/>
</dbReference>
<dbReference type="Pfam" id="PF13181">
    <property type="entry name" value="TPR_8"/>
    <property type="match status" value="1"/>
</dbReference>
<dbReference type="GO" id="GO:0009307">
    <property type="term" value="P:DNA restriction-modification system"/>
    <property type="evidence" value="ECO:0007669"/>
    <property type="project" value="InterPro"/>
</dbReference>
<dbReference type="EMBL" id="DSVL01000333">
    <property type="protein sequence ID" value="HFH29990.1"/>
    <property type="molecule type" value="Genomic_DNA"/>
</dbReference>
<protein>
    <submittedName>
        <fullName evidence="6">Tetratricopeptide repeat protein</fullName>
    </submittedName>
</protein>
<feature type="repeat" description="TPR" evidence="3">
    <location>
        <begin position="237"/>
        <end position="270"/>
    </location>
</feature>
<evidence type="ECO:0000256" key="3">
    <source>
        <dbReference type="PROSITE-ProRule" id="PRU00339"/>
    </source>
</evidence>
<dbReference type="Pfam" id="PF13432">
    <property type="entry name" value="TPR_16"/>
    <property type="match status" value="2"/>
</dbReference>
<evidence type="ECO:0000256" key="1">
    <source>
        <dbReference type="ARBA" id="ARBA00022737"/>
    </source>
</evidence>
<keyword evidence="4" id="KW-0472">Membrane</keyword>
<evidence type="ECO:0000256" key="2">
    <source>
        <dbReference type="ARBA" id="ARBA00022803"/>
    </source>
</evidence>
<evidence type="ECO:0000256" key="4">
    <source>
        <dbReference type="SAM" id="Phobius"/>
    </source>
</evidence>
<evidence type="ECO:0000313" key="6">
    <source>
        <dbReference type="EMBL" id="HFH29990.1"/>
    </source>
</evidence>
<dbReference type="InterPro" id="IPR007560">
    <property type="entry name" value="Restrct_endonuc_IV_Mrr"/>
</dbReference>
<dbReference type="Gene3D" id="1.25.40.10">
    <property type="entry name" value="Tetratricopeptide repeat domain"/>
    <property type="match status" value="4"/>
</dbReference>
<dbReference type="PANTHER" id="PTHR45586">
    <property type="entry name" value="TPR REPEAT-CONTAINING PROTEIN PA4667"/>
    <property type="match status" value="1"/>
</dbReference>
<dbReference type="AlphaFoldDB" id="A0A7C3EDM2"/>
<proteinExistence type="predicted"/>
<gene>
    <name evidence="6" type="ORF">ENS59_10855</name>
</gene>
<dbReference type="GO" id="GO:0004519">
    <property type="term" value="F:endonuclease activity"/>
    <property type="evidence" value="ECO:0007669"/>
    <property type="project" value="InterPro"/>
</dbReference>
<sequence>MTIVVIGIIILGTGIGFLSYFLIKSIFIPKRIEAIDNLIKQGKAQTAIRAARALINQDPRNADAHYMLGKAYLADNKSELALMEFKTVNQIGVFGPHIPENEFRKAIAQLFVKYNQIEEALKEYILLIKLEAYQADHYYWAGKLFAERNRSDMAMNYLRKAVELDPRHGKAHYELGLLLFREKRPIEAKLELEAALKLQGDNAQAYYILGKLQKEAHDYVAALLSFEKAQRDNELKVKALVERGGCYMSMNAIDKAIPELERAIKASTDDSSQETLYARYFLAMCYEKNRELDRAIEQWEKIYTKKPNFRDVAEKLSQYQEFRTDDKMKDYLTSGQNEFMEICKALVTQGMSLQVRDVTEFQHGCDIIAVEGDAAKWRNVRKLPRLIRFYRKPELIDDNAVRILMEQMKKLNMTRAVIVTSSGFTRSAQEFADSRPVELFNKEQLQELLDKTDIYGNAKGS</sequence>
<dbReference type="PROSITE" id="PS50005">
    <property type="entry name" value="TPR"/>
    <property type="match status" value="2"/>
</dbReference>
<name>A0A7C3EDM2_9SPIR</name>
<dbReference type="InterPro" id="IPR011990">
    <property type="entry name" value="TPR-like_helical_dom_sf"/>
</dbReference>
<dbReference type="PANTHER" id="PTHR45586:SF1">
    <property type="entry name" value="LIPOPOLYSACCHARIDE ASSEMBLY PROTEIN B"/>
    <property type="match status" value="1"/>
</dbReference>
<reference evidence="6" key="1">
    <citation type="journal article" date="2020" name="mSystems">
        <title>Genome- and Community-Level Interaction Insights into Carbon Utilization and Element Cycling Functions of Hydrothermarchaeota in Hydrothermal Sediment.</title>
        <authorList>
            <person name="Zhou Z."/>
            <person name="Liu Y."/>
            <person name="Xu W."/>
            <person name="Pan J."/>
            <person name="Luo Z.H."/>
            <person name="Li M."/>
        </authorList>
    </citation>
    <scope>NUCLEOTIDE SEQUENCE [LARGE SCALE GENOMIC DNA]</scope>
    <source>
        <strain evidence="6">SpSt-503</strain>
    </source>
</reference>
<accession>A0A7C3EDM2</accession>
<feature type="transmembrane region" description="Helical" evidence="4">
    <location>
        <begin position="6"/>
        <end position="23"/>
    </location>
</feature>
<dbReference type="Gene3D" id="3.40.1350.10">
    <property type="match status" value="1"/>
</dbReference>
<dbReference type="GO" id="GO:0003677">
    <property type="term" value="F:DNA binding"/>
    <property type="evidence" value="ECO:0007669"/>
    <property type="project" value="InterPro"/>
</dbReference>
<dbReference type="SUPFAM" id="SSF48452">
    <property type="entry name" value="TPR-like"/>
    <property type="match status" value="2"/>
</dbReference>
<dbReference type="InterPro" id="IPR011856">
    <property type="entry name" value="tRNA_endonuc-like_dom_sf"/>
</dbReference>
<dbReference type="Pfam" id="PF04471">
    <property type="entry name" value="Mrr_cat"/>
    <property type="match status" value="1"/>
</dbReference>
<feature type="domain" description="Restriction endonuclease type IV Mrr" evidence="5">
    <location>
        <begin position="338"/>
        <end position="449"/>
    </location>
</feature>